<keyword evidence="2 6" id="KW-0732">Signal</keyword>
<keyword evidence="1" id="KW-0410">Iron transport</keyword>
<feature type="domain" description="TonB-dependent receptor plug" evidence="7">
    <location>
        <begin position="46"/>
        <end position="123"/>
    </location>
</feature>
<dbReference type="Pfam" id="PF07715">
    <property type="entry name" value="Plug"/>
    <property type="match status" value="1"/>
</dbReference>
<dbReference type="PANTHER" id="PTHR32552:SF89">
    <property type="entry name" value="CATECHOLATE SIDEROPHORE RECEPTOR FIU"/>
    <property type="match status" value="1"/>
</dbReference>
<dbReference type="InterPro" id="IPR012910">
    <property type="entry name" value="Plug_dom"/>
</dbReference>
<dbReference type="GO" id="GO:0015344">
    <property type="term" value="F:siderophore uptake transmembrane transporter activity"/>
    <property type="evidence" value="ECO:0007669"/>
    <property type="project" value="TreeGrafter"/>
</dbReference>
<evidence type="ECO:0000256" key="1">
    <source>
        <dbReference type="ARBA" id="ARBA00022496"/>
    </source>
</evidence>
<organism evidence="8">
    <name type="scientific">Phenylobacterium glaciei</name>
    <dbReference type="NCBI Taxonomy" id="2803784"/>
    <lineage>
        <taxon>Bacteria</taxon>
        <taxon>Pseudomonadati</taxon>
        <taxon>Pseudomonadota</taxon>
        <taxon>Alphaproteobacteria</taxon>
        <taxon>Caulobacterales</taxon>
        <taxon>Caulobacteraceae</taxon>
        <taxon>Phenylobacterium</taxon>
    </lineage>
</organism>
<dbReference type="EMBL" id="CP068570">
    <property type="protein sequence ID" value="QQZ51631.1"/>
    <property type="molecule type" value="Genomic_DNA"/>
</dbReference>
<feature type="region of interest" description="Disordered" evidence="5">
    <location>
        <begin position="114"/>
        <end position="172"/>
    </location>
</feature>
<dbReference type="PANTHER" id="PTHR32552">
    <property type="entry name" value="FERRICHROME IRON RECEPTOR-RELATED"/>
    <property type="match status" value="1"/>
</dbReference>
<evidence type="ECO:0000256" key="2">
    <source>
        <dbReference type="ARBA" id="ARBA00022729"/>
    </source>
</evidence>
<evidence type="ECO:0000256" key="6">
    <source>
        <dbReference type="SAM" id="SignalP"/>
    </source>
</evidence>
<dbReference type="InterPro" id="IPR039426">
    <property type="entry name" value="TonB-dep_rcpt-like"/>
</dbReference>
<keyword evidence="3" id="KW-0408">Iron</keyword>
<name>A0A974SA74_9CAUL</name>
<evidence type="ECO:0000259" key="7">
    <source>
        <dbReference type="Pfam" id="PF07715"/>
    </source>
</evidence>
<evidence type="ECO:0000256" key="4">
    <source>
        <dbReference type="ARBA" id="ARBA00023065"/>
    </source>
</evidence>
<evidence type="ECO:0000256" key="5">
    <source>
        <dbReference type="SAM" id="MobiDB-lite"/>
    </source>
</evidence>
<dbReference type="Gene3D" id="2.170.130.10">
    <property type="entry name" value="TonB-dependent receptor, plug domain"/>
    <property type="match status" value="1"/>
</dbReference>
<sequence length="172" mass="17534">MKLQLFAAAAACALVAAAPAFAEDAAPNTVDELVVTGRAGLEAQRKVEASYAVTTISEEKLRMQAPVSVAEVLKNVPGFWVEASGGEAGANIRARGIPIEGYAAIGLNEDGFPSSTTAASASSTPTSRSASTRPSSAWKWSAAAPRRSSGPTPRAGSSTSSPARAPTTSKVW</sequence>
<protein>
    <submittedName>
        <fullName evidence="8">Plug domain-containing protein</fullName>
    </submittedName>
</protein>
<feature type="signal peptide" evidence="6">
    <location>
        <begin position="1"/>
        <end position="22"/>
    </location>
</feature>
<proteinExistence type="predicted"/>
<reference evidence="8" key="1">
    <citation type="submission" date="2021-01" db="EMBL/GenBank/DDBJ databases">
        <title>Genome sequence of Phenylobacterium sp. 20VBR1 isolated from a valley glaceir, Ny-Alesund, Svalbard.</title>
        <authorList>
            <person name="Thomas F.A."/>
            <person name="Krishnan K.P."/>
            <person name="Sinha R.K."/>
        </authorList>
    </citation>
    <scope>NUCLEOTIDE SEQUENCE</scope>
    <source>
        <strain evidence="8">20VBR1</strain>
    </source>
</reference>
<dbReference type="GO" id="GO:0009279">
    <property type="term" value="C:cell outer membrane"/>
    <property type="evidence" value="ECO:0007669"/>
    <property type="project" value="TreeGrafter"/>
</dbReference>
<evidence type="ECO:0000256" key="3">
    <source>
        <dbReference type="ARBA" id="ARBA00023004"/>
    </source>
</evidence>
<accession>A0A974SA74</accession>
<keyword evidence="4" id="KW-0813">Transport</keyword>
<gene>
    <name evidence="8" type="ORF">JKL49_12020</name>
</gene>
<feature type="chain" id="PRO_5037171413" evidence="6">
    <location>
        <begin position="23"/>
        <end position="172"/>
    </location>
</feature>
<keyword evidence="4" id="KW-0406">Ion transport</keyword>
<dbReference type="SUPFAM" id="SSF56935">
    <property type="entry name" value="Porins"/>
    <property type="match status" value="1"/>
</dbReference>
<evidence type="ECO:0000313" key="8">
    <source>
        <dbReference type="EMBL" id="QQZ51631.1"/>
    </source>
</evidence>
<dbReference type="AlphaFoldDB" id="A0A974SA74"/>
<dbReference type="InterPro" id="IPR037066">
    <property type="entry name" value="Plug_dom_sf"/>
</dbReference>